<feature type="transmembrane region" description="Helical" evidence="1">
    <location>
        <begin position="127"/>
        <end position="147"/>
    </location>
</feature>
<organism evidence="2 3">
    <name type="scientific">Anaerosalibacter bizertensis</name>
    <dbReference type="NCBI Taxonomy" id="932217"/>
    <lineage>
        <taxon>Bacteria</taxon>
        <taxon>Bacillati</taxon>
        <taxon>Bacillota</taxon>
        <taxon>Tissierellia</taxon>
        <taxon>Tissierellales</taxon>
        <taxon>Sporanaerobacteraceae</taxon>
        <taxon>Anaerosalibacter</taxon>
    </lineage>
</organism>
<keyword evidence="1" id="KW-0812">Transmembrane</keyword>
<name>A0A9Q4FMH7_9FIRM</name>
<sequence length="517" mass="60029">MKTSRFYFKVYVKNIVFLLMIISVSFFCYYHKEVLETSIYLFTRLSSYSLYCTTIGMMIISTYISGNKYEVIETIEPNKNKLFLSNILAGIKVSTLLFVIPCIIIFSNINYTGVNMYTIREFLNYAIIWYCANTFAVVLGGTVGVFIDKFYRYIICMIIYLFLTGSSMRLLYLPSKFSTIFSGFLSIFTDKITASINYASPILFNRIYLLDKLFIVFNILFMITLVYIKTNIKTNKNKHRYYIGALVVFLIIQSSMIYMAYPLLNIVNDPISEVENKNIQHAGYDIKGYSMNIDVFNKLNNKCSINLTTNNLEKNQLEFFLSEIFKVDKVFINGNKAKYSRVNDKIIIGTDNIEDSELTVDIEYSGKVYVESFNRAHVLYTSNKDISLLDNIIYWYPKLDNNQKSSNFQIDVKSKSKIYSNLPKIKEDKNESYYYTRLKGEGSGLNILSGNYTTMNYGNLEIVYPKCISKSNIKIWVDENLNQDFYPDLDISRINKIIISSGENDIVMDETIFMLIY</sequence>
<dbReference type="Proteomes" id="UP001108123">
    <property type="component" value="Unassembled WGS sequence"/>
</dbReference>
<accession>A0A9Q4FMH7</accession>
<feature type="transmembrane region" description="Helical" evidence="1">
    <location>
        <begin position="207"/>
        <end position="228"/>
    </location>
</feature>
<dbReference type="EMBL" id="JAKNID010000053">
    <property type="protein sequence ID" value="MCG4565792.1"/>
    <property type="molecule type" value="Genomic_DNA"/>
</dbReference>
<comment type="caution">
    <text evidence="2">The sequence shown here is derived from an EMBL/GenBank/DDBJ whole genome shotgun (WGS) entry which is preliminary data.</text>
</comment>
<protein>
    <submittedName>
        <fullName evidence="2">Uncharacterized protein</fullName>
    </submittedName>
</protein>
<feature type="transmembrane region" description="Helical" evidence="1">
    <location>
        <begin position="240"/>
        <end position="261"/>
    </location>
</feature>
<keyword evidence="1" id="KW-1133">Transmembrane helix</keyword>
<dbReference type="RefSeq" id="WP_226808394.1">
    <property type="nucleotide sequence ID" value="NZ_JAJBNW010000054.1"/>
</dbReference>
<feature type="transmembrane region" description="Helical" evidence="1">
    <location>
        <begin position="48"/>
        <end position="66"/>
    </location>
</feature>
<evidence type="ECO:0000256" key="1">
    <source>
        <dbReference type="SAM" id="Phobius"/>
    </source>
</evidence>
<dbReference type="AlphaFoldDB" id="A0A9Q4FMH7"/>
<proteinExistence type="predicted"/>
<feature type="transmembrane region" description="Helical" evidence="1">
    <location>
        <begin position="12"/>
        <end position="32"/>
    </location>
</feature>
<evidence type="ECO:0000313" key="3">
    <source>
        <dbReference type="Proteomes" id="UP001108123"/>
    </source>
</evidence>
<feature type="transmembrane region" description="Helical" evidence="1">
    <location>
        <begin position="87"/>
        <end position="107"/>
    </location>
</feature>
<reference evidence="2" key="1">
    <citation type="submission" date="2022-01" db="EMBL/GenBank/DDBJ databases">
        <title>Collection of gut derived symbiotic bacterial strains cultured from healthy donors.</title>
        <authorList>
            <person name="Lin H."/>
            <person name="Kohout C."/>
            <person name="Waligurski E."/>
            <person name="Pamer E.G."/>
        </authorList>
    </citation>
    <scope>NUCLEOTIDE SEQUENCE</scope>
    <source>
        <strain evidence="2">MSK.14.39</strain>
    </source>
</reference>
<gene>
    <name evidence="2" type="ORF">L0P62_10055</name>
</gene>
<keyword evidence="3" id="KW-1185">Reference proteome</keyword>
<evidence type="ECO:0000313" key="2">
    <source>
        <dbReference type="EMBL" id="MCG4565792.1"/>
    </source>
</evidence>
<feature type="transmembrane region" description="Helical" evidence="1">
    <location>
        <begin position="154"/>
        <end position="172"/>
    </location>
</feature>
<keyword evidence="1" id="KW-0472">Membrane</keyword>